<gene>
    <name evidence="1" type="ORF">MRB53_001756</name>
</gene>
<evidence type="ECO:0000313" key="1">
    <source>
        <dbReference type="EMBL" id="KAJ8648733.1"/>
    </source>
</evidence>
<comment type="caution">
    <text evidence="1">The sequence shown here is derived from an EMBL/GenBank/DDBJ whole genome shotgun (WGS) entry which is preliminary data.</text>
</comment>
<protein>
    <submittedName>
        <fullName evidence="1">Uncharacterized protein</fullName>
    </submittedName>
</protein>
<dbReference type="EMBL" id="CM056809">
    <property type="protein sequence ID" value="KAJ8648733.1"/>
    <property type="molecule type" value="Genomic_DNA"/>
</dbReference>
<organism evidence="1 2">
    <name type="scientific">Persea americana</name>
    <name type="common">Avocado</name>
    <dbReference type="NCBI Taxonomy" id="3435"/>
    <lineage>
        <taxon>Eukaryota</taxon>
        <taxon>Viridiplantae</taxon>
        <taxon>Streptophyta</taxon>
        <taxon>Embryophyta</taxon>
        <taxon>Tracheophyta</taxon>
        <taxon>Spermatophyta</taxon>
        <taxon>Magnoliopsida</taxon>
        <taxon>Magnoliidae</taxon>
        <taxon>Laurales</taxon>
        <taxon>Lauraceae</taxon>
        <taxon>Persea</taxon>
    </lineage>
</organism>
<keyword evidence="2" id="KW-1185">Reference proteome</keyword>
<name>A0ACC2MTK3_PERAE</name>
<sequence length="630" mass="71204">MARRRWSKAEEDRIIGLVKMCQDIQQLKQIHAQLFVKGQSQNNFLLTKLVRSATALGNLEQARSLFNGIESPGVFLWTAMIRGYSQQDDCRLCKEALMLYAHMHNCGLSTKGQTSLTFTLSSVLKACIRLSKSDTSELALAHGMQMHAHIIKYGFQSETRILTTLICLYSWCKCTKEMQQLFDRMPESQRDIQAWNTIIAGHARHGNMEAALSLFQLMPEQNLHTWVEMITGYANGGQMDRAQELFDTLKVSSMFADDRNRTADAVVSTAMITGYSKCRDIASARLVFDTMTQRDVASWNAMIAAYSHAGLFDEALDLFHLMLKGPRGVATQVVCPNETTMASVISACAQLGSTDLAQRIEDYVDSRRCDLLNRHTATALIEMHSKCGNLEKAYKVFQRWKSRDVIYYSAMIEGFGIHGQGMEALRIFSQLLEEGLKPDGICFIAVLSACSHSGLVDEGYSYFKSMRDEFKISPTADHYMCMVDLLGRAGHINEAYRLITDVMPPVKPHAGVWGALLSACRTHSNVELGEVAAQQLLDIEPDNAGNYMLLSNIYAKDRCWEDVGKVRALMRRHRMRKLPGCSWIQVGNSTQKFFTGDIWDQKLWETLELFGEELKDRGYLLCREDREDID</sequence>
<reference evidence="1 2" key="1">
    <citation type="journal article" date="2022" name="Hortic Res">
        <title>A haplotype resolved chromosomal level avocado genome allows analysis of novel avocado genes.</title>
        <authorList>
            <person name="Nath O."/>
            <person name="Fletcher S.J."/>
            <person name="Hayward A."/>
            <person name="Shaw L.M."/>
            <person name="Masouleh A.K."/>
            <person name="Furtado A."/>
            <person name="Henry R.J."/>
            <person name="Mitter N."/>
        </authorList>
    </citation>
    <scope>NUCLEOTIDE SEQUENCE [LARGE SCALE GENOMIC DNA]</scope>
    <source>
        <strain evidence="2">cv. Hass</strain>
    </source>
</reference>
<evidence type="ECO:0000313" key="2">
    <source>
        <dbReference type="Proteomes" id="UP001234297"/>
    </source>
</evidence>
<proteinExistence type="predicted"/>
<accession>A0ACC2MTK3</accession>
<dbReference type="Proteomes" id="UP001234297">
    <property type="component" value="Chromosome 1"/>
</dbReference>